<keyword evidence="8" id="KW-1185">Reference proteome</keyword>
<gene>
    <name evidence="7" type="ORF">OVN521_LOCUS4452</name>
</gene>
<dbReference type="AlphaFoldDB" id="A0A819C0T4"/>
<evidence type="ECO:0000259" key="6">
    <source>
        <dbReference type="PROSITE" id="PS50157"/>
    </source>
</evidence>
<dbReference type="PANTHER" id="PTHR23235">
    <property type="entry name" value="KRUEPPEL-LIKE TRANSCRIPTION FACTOR"/>
    <property type="match status" value="1"/>
</dbReference>
<keyword evidence="3" id="KW-0862">Zinc</keyword>
<feature type="domain" description="C2H2-type" evidence="6">
    <location>
        <begin position="287"/>
        <end position="316"/>
    </location>
</feature>
<evidence type="ECO:0000313" key="8">
    <source>
        <dbReference type="Proteomes" id="UP000663866"/>
    </source>
</evidence>
<feature type="compositionally biased region" description="Polar residues" evidence="5">
    <location>
        <begin position="243"/>
        <end position="259"/>
    </location>
</feature>
<comment type="caution">
    <text evidence="7">The sequence shown here is derived from an EMBL/GenBank/DDBJ whole genome shotgun (WGS) entry which is preliminary data.</text>
</comment>
<organism evidence="7 8">
    <name type="scientific">Rotaria magnacalcarata</name>
    <dbReference type="NCBI Taxonomy" id="392030"/>
    <lineage>
        <taxon>Eukaryota</taxon>
        <taxon>Metazoa</taxon>
        <taxon>Spiralia</taxon>
        <taxon>Gnathifera</taxon>
        <taxon>Rotifera</taxon>
        <taxon>Eurotatoria</taxon>
        <taxon>Bdelloidea</taxon>
        <taxon>Philodinida</taxon>
        <taxon>Philodinidae</taxon>
        <taxon>Rotaria</taxon>
    </lineage>
</organism>
<dbReference type="InterPro" id="IPR013087">
    <property type="entry name" value="Znf_C2H2_type"/>
</dbReference>
<accession>A0A819C0T4</accession>
<name>A0A819C0T4_9BILA</name>
<dbReference type="EMBL" id="CAJOBG010000412">
    <property type="protein sequence ID" value="CAF3811126.1"/>
    <property type="molecule type" value="Genomic_DNA"/>
</dbReference>
<dbReference type="FunFam" id="3.30.160.60:FF:000007">
    <property type="entry name" value="Basic krueppel-like factor 3"/>
    <property type="match status" value="1"/>
</dbReference>
<dbReference type="GO" id="GO:0000978">
    <property type="term" value="F:RNA polymerase II cis-regulatory region sequence-specific DNA binding"/>
    <property type="evidence" value="ECO:0007669"/>
    <property type="project" value="TreeGrafter"/>
</dbReference>
<keyword evidence="1" id="KW-0479">Metal-binding</keyword>
<evidence type="ECO:0000313" key="7">
    <source>
        <dbReference type="EMBL" id="CAF3811126.1"/>
    </source>
</evidence>
<dbReference type="GO" id="GO:0008270">
    <property type="term" value="F:zinc ion binding"/>
    <property type="evidence" value="ECO:0007669"/>
    <property type="project" value="UniProtKB-KW"/>
</dbReference>
<evidence type="ECO:0000256" key="3">
    <source>
        <dbReference type="ARBA" id="ARBA00022833"/>
    </source>
</evidence>
<dbReference type="Gene3D" id="3.30.160.60">
    <property type="entry name" value="Classic Zinc Finger"/>
    <property type="match status" value="3"/>
</dbReference>
<keyword evidence="2 4" id="KW-0863">Zinc-finger</keyword>
<evidence type="ECO:0000256" key="4">
    <source>
        <dbReference type="PROSITE-ProRule" id="PRU00042"/>
    </source>
</evidence>
<evidence type="ECO:0000256" key="1">
    <source>
        <dbReference type="ARBA" id="ARBA00022723"/>
    </source>
</evidence>
<dbReference type="GO" id="GO:0000981">
    <property type="term" value="F:DNA-binding transcription factor activity, RNA polymerase II-specific"/>
    <property type="evidence" value="ECO:0007669"/>
    <property type="project" value="TreeGrafter"/>
</dbReference>
<evidence type="ECO:0000256" key="2">
    <source>
        <dbReference type="ARBA" id="ARBA00022771"/>
    </source>
</evidence>
<evidence type="ECO:0000256" key="5">
    <source>
        <dbReference type="SAM" id="MobiDB-lite"/>
    </source>
</evidence>
<dbReference type="SUPFAM" id="SSF57667">
    <property type="entry name" value="beta-beta-alpha zinc fingers"/>
    <property type="match status" value="2"/>
</dbReference>
<proteinExistence type="predicted"/>
<dbReference type="PROSITE" id="PS50157">
    <property type="entry name" value="ZINC_FINGER_C2H2_2"/>
    <property type="match status" value="3"/>
</dbReference>
<feature type="domain" description="C2H2-type" evidence="6">
    <location>
        <begin position="347"/>
        <end position="374"/>
    </location>
</feature>
<protein>
    <recommendedName>
        <fullName evidence="6">C2H2-type domain-containing protein</fullName>
    </recommendedName>
</protein>
<sequence length="555" mass="63641">MKNNNDAYYKSEYCSIPQLLDQNTNHLERLWHDTPYYHNDSLVRLQMSNTYDRFTDLKCLNISNQISSYDIDRNYVATDESIERTQSTSHLSTDSSNFSSLACFFSSEIQHQQSKVSLDEFPYQYSLSQNYSNPLNHSLNDSLTYVQYRPSDDEYIEPMTYEIFMKLQQQEEEQALKEKNSFRSIRDNEMLSSKLEINTNNNIDIVKEELIEYKCDVQAIPSLKLSLPSPYSILSFTVESQPTPVMQAQSPSSPTQSFEISKRKRSKISETERKPSLNKTPQNKTIYKCLYYGCTKSYSNRSLLRSHERTHPGVKPYQCTWPDCEWKCGRSDELTRHLRKHAGVKSFACKQCDRAFSRSDHLSQHLKRHVANKIHKISSKTFFTKQGCRELNSLQDDVSESMVNYPTGSDVTLKNCNGGTIAKISSAYWQALKMECSGRLSNGEHVNGGNSDCSCFMKVAEPLGSKSNKLEPYVSIAANDIQFGTKVYIHQLNCVSLPTGRIRNGRVRVDDVSWSFGANHIDFYVLRKTNYEEISGNIHGQADITVNSNCVLNTY</sequence>
<dbReference type="PROSITE" id="PS00028">
    <property type="entry name" value="ZINC_FINGER_C2H2_1"/>
    <property type="match status" value="3"/>
</dbReference>
<dbReference type="SMART" id="SM00355">
    <property type="entry name" value="ZnF_C2H2"/>
    <property type="match status" value="3"/>
</dbReference>
<feature type="domain" description="C2H2-type" evidence="6">
    <location>
        <begin position="317"/>
        <end position="346"/>
    </location>
</feature>
<dbReference type="InterPro" id="IPR036236">
    <property type="entry name" value="Znf_C2H2_sf"/>
</dbReference>
<dbReference type="Proteomes" id="UP000663866">
    <property type="component" value="Unassembled WGS sequence"/>
</dbReference>
<feature type="region of interest" description="Disordered" evidence="5">
    <location>
        <begin position="243"/>
        <end position="280"/>
    </location>
</feature>
<dbReference type="Pfam" id="PF00096">
    <property type="entry name" value="zf-C2H2"/>
    <property type="match status" value="3"/>
</dbReference>
<dbReference type="PANTHER" id="PTHR23235:SF150">
    <property type="entry name" value="KRUEPPEL-LIKE FACTOR LUNA"/>
    <property type="match status" value="1"/>
</dbReference>
<reference evidence="7" key="1">
    <citation type="submission" date="2021-02" db="EMBL/GenBank/DDBJ databases">
        <authorList>
            <person name="Nowell W R."/>
        </authorList>
    </citation>
    <scope>NUCLEOTIDE SEQUENCE</scope>
</reference>